<comment type="cofactor">
    <cofactor evidence="8">
        <name>a divalent metal cation</name>
        <dbReference type="ChEBI" id="CHEBI:60240"/>
    </cofactor>
    <text evidence="8">Binds 1 divalent metal cation per subunit.</text>
</comment>
<dbReference type="NCBIfam" id="TIGR00221">
    <property type="entry name" value="nagA"/>
    <property type="match status" value="1"/>
</dbReference>
<evidence type="ECO:0000256" key="7">
    <source>
        <dbReference type="PIRSR" id="PIRSR038994-2"/>
    </source>
</evidence>
<protein>
    <submittedName>
        <fullName evidence="10">N-acetylglucosamine-6-phosphate deacetylase</fullName>
        <ecNumber evidence="10">3.5.1.25</ecNumber>
    </submittedName>
</protein>
<name>A0A7W9FLS6_9HYPH</name>
<dbReference type="Proteomes" id="UP000523821">
    <property type="component" value="Unassembled WGS sequence"/>
</dbReference>
<sequence length="382" mass="38622">MAIKAFIADRLFDGGRIARDQALLVEDGRVRAVVGPGGIPESAARETIAADLVAPGFVDLQVNGGGGVLLGGDTTLEGVRTICATHARHGTTAILPTLITESAQATDHAIETVRAAIATRVPGCLGLHMEGPHLSVARKGAHDPALIRPMDAADFARVTSTGIGHVLLTVAAETVPAHQIARLAAAGVTVSIGHSDAPAALVLEAADAGARLVTHLFNAMSPLGHREPGVVGAALGHGGLSCGLIADGFHVHPLAIHAALAAKAGPGSIFLVSDAMHAFGAPGDTFTLNGRTIYRRAGRLTLEDGTLAGADIDLAGCVRFLVETVGVERAQALAMATALPAKAIGAEASHGRLAPGTRADFVALSADHAVTGVWVGGEPVAR</sequence>
<feature type="binding site" evidence="7">
    <location>
        <position position="226"/>
    </location>
    <ligand>
        <name>substrate</name>
    </ligand>
</feature>
<evidence type="ECO:0000256" key="3">
    <source>
        <dbReference type="ARBA" id="ARBA00022801"/>
    </source>
</evidence>
<dbReference type="InterPro" id="IPR032466">
    <property type="entry name" value="Metal_Hydrolase"/>
</dbReference>
<dbReference type="InterPro" id="IPR006680">
    <property type="entry name" value="Amidohydro-rel"/>
</dbReference>
<accession>A0A7W9FLS6</accession>
<dbReference type="EC" id="3.5.1.25" evidence="10"/>
<evidence type="ECO:0000256" key="4">
    <source>
        <dbReference type="ARBA" id="ARBA00023277"/>
    </source>
</evidence>
<keyword evidence="3 5" id="KW-0378">Hydrolase</keyword>
<dbReference type="SUPFAM" id="SSF51556">
    <property type="entry name" value="Metallo-dependent hydrolases"/>
    <property type="match status" value="1"/>
</dbReference>
<dbReference type="SUPFAM" id="SSF51338">
    <property type="entry name" value="Composite domain of metallo-dependent hydrolases"/>
    <property type="match status" value="1"/>
</dbReference>
<feature type="binding site" evidence="8">
    <location>
        <position position="215"/>
    </location>
    <ligand>
        <name>Zn(2+)</name>
        <dbReference type="ChEBI" id="CHEBI:29105"/>
    </ligand>
</feature>
<dbReference type="AlphaFoldDB" id="A0A7W9FLS6"/>
<dbReference type="GO" id="GO:0008448">
    <property type="term" value="F:N-acetylglucosamine-6-phosphate deacetylase activity"/>
    <property type="evidence" value="ECO:0007669"/>
    <property type="project" value="UniProtKB-EC"/>
</dbReference>
<comment type="similarity">
    <text evidence="1 5">Belongs to the metallo-dependent hydrolases superfamily. NagA family.</text>
</comment>
<keyword evidence="4 5" id="KW-0119">Carbohydrate metabolism</keyword>
<dbReference type="Pfam" id="PF01979">
    <property type="entry name" value="Amidohydro_1"/>
    <property type="match status" value="1"/>
</dbReference>
<feature type="binding site" evidence="7">
    <location>
        <position position="141"/>
    </location>
    <ligand>
        <name>substrate</name>
    </ligand>
</feature>
<proteinExistence type="inferred from homology"/>
<feature type="domain" description="Amidohydrolase-related" evidence="9">
    <location>
        <begin position="53"/>
        <end position="380"/>
    </location>
</feature>
<reference evidence="10 11" key="1">
    <citation type="submission" date="2020-08" db="EMBL/GenBank/DDBJ databases">
        <title>Genomic Encyclopedia of Type Strains, Phase IV (KMG-IV): sequencing the most valuable type-strain genomes for metagenomic binning, comparative biology and taxonomic classification.</title>
        <authorList>
            <person name="Goeker M."/>
        </authorList>
    </citation>
    <scope>NUCLEOTIDE SEQUENCE [LARGE SCALE GENOMIC DNA]</scope>
    <source>
        <strain evidence="10 11">DSM 16268</strain>
    </source>
</reference>
<evidence type="ECO:0000256" key="8">
    <source>
        <dbReference type="PIRSR" id="PIRSR038994-3"/>
    </source>
</evidence>
<organism evidence="10 11">
    <name type="scientific">Prosthecomicrobium pneumaticum</name>
    <dbReference type="NCBI Taxonomy" id="81895"/>
    <lineage>
        <taxon>Bacteria</taxon>
        <taxon>Pseudomonadati</taxon>
        <taxon>Pseudomonadota</taxon>
        <taxon>Alphaproteobacteria</taxon>
        <taxon>Hyphomicrobiales</taxon>
        <taxon>Kaistiaceae</taxon>
        <taxon>Prosthecomicrobium</taxon>
    </lineage>
</organism>
<dbReference type="PANTHER" id="PTHR11113:SF14">
    <property type="entry name" value="N-ACETYLGLUCOSAMINE-6-PHOSPHATE DEACETYLASE"/>
    <property type="match status" value="1"/>
</dbReference>
<dbReference type="PANTHER" id="PTHR11113">
    <property type="entry name" value="N-ACETYLGLUCOSAMINE-6-PHOSPHATE DEACETYLASE"/>
    <property type="match status" value="1"/>
</dbReference>
<feature type="binding site" evidence="8">
    <location>
        <position position="194"/>
    </location>
    <ligand>
        <name>Zn(2+)</name>
        <dbReference type="ChEBI" id="CHEBI:29105"/>
    </ligand>
</feature>
<feature type="binding site" evidence="8">
    <location>
        <position position="130"/>
    </location>
    <ligand>
        <name>Zn(2+)</name>
        <dbReference type="ChEBI" id="CHEBI:29105"/>
    </ligand>
</feature>
<evidence type="ECO:0000259" key="9">
    <source>
        <dbReference type="Pfam" id="PF01979"/>
    </source>
</evidence>
<dbReference type="EMBL" id="JACHOO010000003">
    <property type="protein sequence ID" value="MBB5752966.1"/>
    <property type="molecule type" value="Genomic_DNA"/>
</dbReference>
<gene>
    <name evidence="10" type="ORF">GGQ63_002020</name>
</gene>
<evidence type="ECO:0000313" key="11">
    <source>
        <dbReference type="Proteomes" id="UP000523821"/>
    </source>
</evidence>
<feature type="binding site" evidence="7">
    <location>
        <begin position="307"/>
        <end position="309"/>
    </location>
    <ligand>
        <name>substrate</name>
    </ligand>
</feature>
<feature type="binding site" evidence="7">
    <location>
        <begin position="218"/>
        <end position="219"/>
    </location>
    <ligand>
        <name>substrate</name>
    </ligand>
</feature>
<comment type="caution">
    <text evidence="10">The sequence shown here is derived from an EMBL/GenBank/DDBJ whole genome shotgun (WGS) entry which is preliminary data.</text>
</comment>
<feature type="binding site" evidence="7">
    <location>
        <position position="250"/>
    </location>
    <ligand>
        <name>substrate</name>
    </ligand>
</feature>
<dbReference type="InterPro" id="IPR011059">
    <property type="entry name" value="Metal-dep_hydrolase_composite"/>
</dbReference>
<keyword evidence="2 8" id="KW-0479">Metal-binding</keyword>
<feature type="active site" description="Proton donor/acceptor" evidence="6">
    <location>
        <position position="274"/>
    </location>
</feature>
<evidence type="ECO:0000256" key="6">
    <source>
        <dbReference type="PIRSR" id="PIRSR038994-1"/>
    </source>
</evidence>
<keyword evidence="11" id="KW-1185">Reference proteome</keyword>
<dbReference type="GO" id="GO:0006046">
    <property type="term" value="P:N-acetylglucosamine catabolic process"/>
    <property type="evidence" value="ECO:0007669"/>
    <property type="project" value="TreeGrafter"/>
</dbReference>
<evidence type="ECO:0000313" key="10">
    <source>
        <dbReference type="EMBL" id="MBB5752966.1"/>
    </source>
</evidence>
<dbReference type="GO" id="GO:0046872">
    <property type="term" value="F:metal ion binding"/>
    <property type="evidence" value="ECO:0007669"/>
    <property type="project" value="UniProtKB-KW"/>
</dbReference>
<dbReference type="InterPro" id="IPR003764">
    <property type="entry name" value="GlcNAc_6-P_deAcase"/>
</dbReference>
<evidence type="ECO:0000256" key="2">
    <source>
        <dbReference type="ARBA" id="ARBA00022723"/>
    </source>
</evidence>
<evidence type="ECO:0000256" key="1">
    <source>
        <dbReference type="ARBA" id="ARBA00010716"/>
    </source>
</evidence>
<dbReference type="Gene3D" id="2.30.40.10">
    <property type="entry name" value="Urease, subunit C, domain 1"/>
    <property type="match status" value="1"/>
</dbReference>
<dbReference type="PIRSF" id="PIRSF038994">
    <property type="entry name" value="NagA"/>
    <property type="match status" value="1"/>
</dbReference>
<evidence type="ECO:0000256" key="5">
    <source>
        <dbReference type="PIRNR" id="PIRNR038994"/>
    </source>
</evidence>
<dbReference type="Gene3D" id="3.20.20.140">
    <property type="entry name" value="Metal-dependent hydrolases"/>
    <property type="match status" value="1"/>
</dbReference>